<accession>A0A514Z749</accession>
<dbReference type="NCBIfam" id="TIGR02167">
    <property type="entry name" value="Liste_lipo_26"/>
    <property type="match status" value="5"/>
</dbReference>
<dbReference type="AlphaFoldDB" id="A0A514Z749"/>
<keyword evidence="2" id="KW-1133">Transmembrane helix</keyword>
<feature type="signal peptide" evidence="3">
    <location>
        <begin position="1"/>
        <end position="33"/>
    </location>
</feature>
<protein>
    <submittedName>
        <fullName evidence="4">BspA family leucine-rich repeat surface protein</fullName>
    </submittedName>
</protein>
<feature type="region of interest" description="Disordered" evidence="1">
    <location>
        <begin position="40"/>
        <end position="88"/>
    </location>
</feature>
<evidence type="ECO:0000256" key="3">
    <source>
        <dbReference type="SAM" id="SignalP"/>
    </source>
</evidence>
<feature type="compositionally biased region" description="Polar residues" evidence="1">
    <location>
        <begin position="41"/>
        <end position="61"/>
    </location>
</feature>
<dbReference type="SUPFAM" id="SSF52047">
    <property type="entry name" value="RNI-like"/>
    <property type="match status" value="1"/>
</dbReference>
<evidence type="ECO:0000313" key="5">
    <source>
        <dbReference type="Proteomes" id="UP000315128"/>
    </source>
</evidence>
<dbReference type="Pfam" id="PF03382">
    <property type="entry name" value="DUF285"/>
    <property type="match status" value="2"/>
</dbReference>
<feature type="chain" id="PRO_5021776609" evidence="3">
    <location>
        <begin position="34"/>
        <end position="985"/>
    </location>
</feature>
<sequence>MTNHKKKLRRLGISLAIPSLLFGSFTSATFTLADTLEEIPKTTNQHPTDNIESAELPSTTESESDKSLENNESKTNPTPPENAKDAEDTEYIESTENLEKITQANLIQITDQSFIPYSSTPITHVDIKWGGLEYSFETTTGALEITGGTINTSLPLYDLEGKFQKTLDDDEVYIQSITFTGPVVVGTDFFGYFQSLEYVRTIEGFGHINTNKAQNFGQLFANTPNLEELDLSNLDTSYATDMQDMFQYSGVQTIIFGGNFFTQDVDSMNNMFLGTSNLKELENWDEFNTESLENAGTMFFGSAIEYLDLSDFDLSALDPNLGGTGKAGMLGDLRSLHTLVLGENSNLDGTLFGIGFEHDLPYTQFNLYEGKAWLNADGTVYDTAKLINASKETGAVAGIWELQDYWNGITYTFDKTSGKLDITGGNLLKGGTTGYYFKKLEEDFINKDRDPESEPYTINKIEFKREILASKDSSKLFSDLSNLDEIINLNNLNTENVINMDMMFLGLSLLTQLDLSNFNTEKVTNMQQMFYGLSSLTSLDVSSFNTSNVENMEQMFLGLSLLTQLDLSNFNTEKVIQMSYMFSGNILLASLDISSFDTTKVTHKEGMLIETTSLHTLTLGDSTNISDTSLPGLLPNYLDRWVLQPEATPLTRSEQVKTSAELMTASATGAAGTWKRNARFEQHTSNFAVHEKITDADLKNAITSNLYVHDLSTEKNLDLDFSDLITKMRNVLGETDDTLETGIRNFNFTASSEDDNEYTFTFTLFVYDGDTSFTDGNDLYVSLEHFEHPHSERADLDPEALLEKGNFEVTRISDKSPASTDFLNFIDDDVTFIQSDSSVDPNTTHDIHFNITDRATVLSRVGDNQNSRIQVTLTAEDTGNAGEGNDNDNNNNANGNGDNNGNGNGNQNANGDENGNGEDNGNDDENGETNGNDENGDSLTTGAENISAPTGKSLPSTGESIGFIFSLGLTLATLAGFLAWLRHRK</sequence>
<keyword evidence="5" id="KW-1185">Reference proteome</keyword>
<reference evidence="4 5" key="1">
    <citation type="submission" date="2019-07" db="EMBL/GenBank/DDBJ databases">
        <title>Genome sequencing of KACC 19320.</title>
        <authorList>
            <person name="Heo J."/>
            <person name="Kim S.-J."/>
            <person name="Kim J.-S."/>
            <person name="Hong S.-B."/>
            <person name="Kwon S.-W."/>
        </authorList>
    </citation>
    <scope>NUCLEOTIDE SEQUENCE [LARGE SCALE GENOMIC DNA]</scope>
    <source>
        <strain evidence="4 5">KACC 19320</strain>
    </source>
</reference>
<gene>
    <name evidence="4" type="ORF">FLP15_03585</name>
</gene>
<dbReference type="RefSeq" id="WP_142766030.1">
    <property type="nucleotide sequence ID" value="NZ_CP041356.1"/>
</dbReference>
<feature type="compositionally biased region" description="Basic and acidic residues" evidence="1">
    <location>
        <begin position="63"/>
        <end position="72"/>
    </location>
</feature>
<evidence type="ECO:0000256" key="1">
    <source>
        <dbReference type="SAM" id="MobiDB-lite"/>
    </source>
</evidence>
<dbReference type="InterPro" id="IPR032675">
    <property type="entry name" value="LRR_dom_sf"/>
</dbReference>
<dbReference type="Proteomes" id="UP000315128">
    <property type="component" value="Chromosome"/>
</dbReference>
<dbReference type="KEGG" id="lack:FLP15_03585"/>
<dbReference type="NCBIfam" id="TIGR01167">
    <property type="entry name" value="LPXTG_anchor"/>
    <property type="match status" value="1"/>
</dbReference>
<dbReference type="Gene3D" id="3.80.10.10">
    <property type="entry name" value="Ribonuclease Inhibitor"/>
    <property type="match status" value="2"/>
</dbReference>
<keyword evidence="2" id="KW-0812">Transmembrane</keyword>
<feature type="transmembrane region" description="Helical" evidence="2">
    <location>
        <begin position="961"/>
        <end position="981"/>
    </location>
</feature>
<evidence type="ECO:0000313" key="4">
    <source>
        <dbReference type="EMBL" id="QDK70420.1"/>
    </source>
</evidence>
<feature type="compositionally biased region" description="Low complexity" evidence="1">
    <location>
        <begin position="905"/>
        <end position="919"/>
    </location>
</feature>
<evidence type="ECO:0000256" key="2">
    <source>
        <dbReference type="SAM" id="Phobius"/>
    </source>
</evidence>
<organism evidence="4 5">
    <name type="scientific">Lactococcus protaetiae</name>
    <dbReference type="NCBI Taxonomy" id="2592653"/>
    <lineage>
        <taxon>Bacteria</taxon>
        <taxon>Bacillati</taxon>
        <taxon>Bacillota</taxon>
        <taxon>Bacilli</taxon>
        <taxon>Lactobacillales</taxon>
        <taxon>Streptococcaceae</taxon>
        <taxon>Lactococcus</taxon>
    </lineage>
</organism>
<dbReference type="OrthoDB" id="2243937at2"/>
<feature type="compositionally biased region" description="Polar residues" evidence="1">
    <location>
        <begin position="938"/>
        <end position="956"/>
    </location>
</feature>
<feature type="compositionally biased region" description="Low complexity" evidence="1">
    <location>
        <begin position="876"/>
        <end position="897"/>
    </location>
</feature>
<dbReference type="InterPro" id="IPR005046">
    <property type="entry name" value="DUF285"/>
</dbReference>
<name>A0A514Z749_9LACT</name>
<dbReference type="InterPro" id="IPR011889">
    <property type="entry name" value="Liste_lipo_26"/>
</dbReference>
<keyword evidence="3" id="KW-0732">Signal</keyword>
<dbReference type="EMBL" id="CP041356">
    <property type="protein sequence ID" value="QDK70420.1"/>
    <property type="molecule type" value="Genomic_DNA"/>
</dbReference>
<proteinExistence type="predicted"/>
<keyword evidence="2" id="KW-0472">Membrane</keyword>
<feature type="region of interest" description="Disordered" evidence="1">
    <location>
        <begin position="874"/>
        <end position="956"/>
    </location>
</feature>